<keyword evidence="1" id="KW-1133">Transmembrane helix</keyword>
<reference evidence="2" key="1">
    <citation type="submission" date="2023-06" db="EMBL/GenBank/DDBJ databases">
        <authorList>
            <consortium name="Lawrence Berkeley National Laboratory"/>
            <person name="Ahrendt S."/>
            <person name="Sahu N."/>
            <person name="Indic B."/>
            <person name="Wong-Bajracharya J."/>
            <person name="Merenyi Z."/>
            <person name="Ke H.-M."/>
            <person name="Monk M."/>
            <person name="Kocsube S."/>
            <person name="Drula E."/>
            <person name="Lipzen A."/>
            <person name="Balint B."/>
            <person name="Henrissat B."/>
            <person name="Andreopoulos B."/>
            <person name="Martin F.M."/>
            <person name="Harder C.B."/>
            <person name="Rigling D."/>
            <person name="Ford K.L."/>
            <person name="Foster G.D."/>
            <person name="Pangilinan J."/>
            <person name="Papanicolaou A."/>
            <person name="Barry K."/>
            <person name="LaButti K."/>
            <person name="Viragh M."/>
            <person name="Koriabine M."/>
            <person name="Yan M."/>
            <person name="Riley R."/>
            <person name="Champramary S."/>
            <person name="Plett K.L."/>
            <person name="Tsai I.J."/>
            <person name="Slot J."/>
            <person name="Sipos G."/>
            <person name="Plett J."/>
            <person name="Nagy L.G."/>
            <person name="Grigoriev I.V."/>
        </authorList>
    </citation>
    <scope>NUCLEOTIDE SEQUENCE</scope>
    <source>
        <strain evidence="2">FPL87.14</strain>
    </source>
</reference>
<proteinExistence type="predicted"/>
<evidence type="ECO:0000256" key="1">
    <source>
        <dbReference type="SAM" id="Phobius"/>
    </source>
</evidence>
<protein>
    <submittedName>
        <fullName evidence="2">Uncharacterized protein</fullName>
    </submittedName>
</protein>
<organism evidence="2 3">
    <name type="scientific">Armillaria borealis</name>
    <dbReference type="NCBI Taxonomy" id="47425"/>
    <lineage>
        <taxon>Eukaryota</taxon>
        <taxon>Fungi</taxon>
        <taxon>Dikarya</taxon>
        <taxon>Basidiomycota</taxon>
        <taxon>Agaricomycotina</taxon>
        <taxon>Agaricomycetes</taxon>
        <taxon>Agaricomycetidae</taxon>
        <taxon>Agaricales</taxon>
        <taxon>Marasmiineae</taxon>
        <taxon>Physalacriaceae</taxon>
        <taxon>Armillaria</taxon>
    </lineage>
</organism>
<keyword evidence="1" id="KW-0472">Membrane</keyword>
<feature type="transmembrane region" description="Helical" evidence="1">
    <location>
        <begin position="200"/>
        <end position="224"/>
    </location>
</feature>
<keyword evidence="3" id="KW-1185">Reference proteome</keyword>
<comment type="caution">
    <text evidence="2">The sequence shown here is derived from an EMBL/GenBank/DDBJ whole genome shotgun (WGS) entry which is preliminary data.</text>
</comment>
<sequence length="237" mass="26330">MSSQPSPAIPSLGNSFGALFIGAIISAIITNLQTLIYYKKYPNDSWLYRYSVALFWVLDTLHVALGTHALYYYLIDMYGNFLGALIANVRYVVRHRYTIYLNECLSLQDNEAAISFKGALPLPLDPFISRLPLGVDDRVSSKIIRHLTLETWTPFSQNPPLARVCPCGSVIRCWNIWQLGSYDIYITPNLVSISVINASLLLGLMQLVLVSGLAISICSLFSILTVCSSQHSVTDST</sequence>
<dbReference type="Proteomes" id="UP001175226">
    <property type="component" value="Unassembled WGS sequence"/>
</dbReference>
<evidence type="ECO:0000313" key="2">
    <source>
        <dbReference type="EMBL" id="KAK0445938.1"/>
    </source>
</evidence>
<gene>
    <name evidence="2" type="ORF">EV421DRAFT_2034396</name>
</gene>
<name>A0AA39MTT8_9AGAR</name>
<feature type="transmembrane region" description="Helical" evidence="1">
    <location>
        <begin position="47"/>
        <end position="65"/>
    </location>
</feature>
<dbReference type="AlphaFoldDB" id="A0AA39MTT8"/>
<evidence type="ECO:0000313" key="3">
    <source>
        <dbReference type="Proteomes" id="UP001175226"/>
    </source>
</evidence>
<accession>A0AA39MTT8</accession>
<feature type="transmembrane region" description="Helical" evidence="1">
    <location>
        <begin position="16"/>
        <end position="38"/>
    </location>
</feature>
<keyword evidence="1" id="KW-0812">Transmembrane</keyword>
<dbReference type="EMBL" id="JAUEPT010000015">
    <property type="protein sequence ID" value="KAK0445938.1"/>
    <property type="molecule type" value="Genomic_DNA"/>
</dbReference>